<dbReference type="Proteomes" id="UP000030764">
    <property type="component" value="Unassembled WGS sequence"/>
</dbReference>
<proteinExistence type="predicted"/>
<name>A0A085MDL1_9BILA</name>
<reference evidence="1 2" key="1">
    <citation type="journal article" date="2014" name="Nat. Genet.">
        <title>Genome and transcriptome of the porcine whipworm Trichuris suis.</title>
        <authorList>
            <person name="Jex A.R."/>
            <person name="Nejsum P."/>
            <person name="Schwarz E.M."/>
            <person name="Hu L."/>
            <person name="Young N.D."/>
            <person name="Hall R.S."/>
            <person name="Korhonen P.K."/>
            <person name="Liao S."/>
            <person name="Thamsborg S."/>
            <person name="Xia J."/>
            <person name="Xu P."/>
            <person name="Wang S."/>
            <person name="Scheerlinck J.P."/>
            <person name="Hofmann A."/>
            <person name="Sternberg P.W."/>
            <person name="Wang J."/>
            <person name="Gasser R.B."/>
        </authorList>
    </citation>
    <scope>NUCLEOTIDE SEQUENCE [LARGE SCALE GENOMIC DNA]</scope>
    <source>
        <strain evidence="1">DCEP-RM93M</strain>
    </source>
</reference>
<dbReference type="EMBL" id="KL363201">
    <property type="protein sequence ID" value="KFD55307.1"/>
    <property type="molecule type" value="Genomic_DNA"/>
</dbReference>
<evidence type="ECO:0000313" key="2">
    <source>
        <dbReference type="Proteomes" id="UP000030764"/>
    </source>
</evidence>
<sequence length="90" mass="9873">MEKANFKASLLPSSEEGNLTIDVDLSREAIVFNLSRVAIQCFGMYSRILFTRVAGFPREHPNAPSLVRVYSAAAATPVSCCTSCKQLMLM</sequence>
<evidence type="ECO:0000313" key="1">
    <source>
        <dbReference type="EMBL" id="KFD55307.1"/>
    </source>
</evidence>
<dbReference type="AlphaFoldDB" id="A0A085MDL1"/>
<accession>A0A085MDL1</accession>
<keyword evidence="2" id="KW-1185">Reference proteome</keyword>
<protein>
    <submittedName>
        <fullName evidence="1">Uncharacterized protein</fullName>
    </submittedName>
</protein>
<gene>
    <name evidence="1" type="ORF">M513_03948</name>
</gene>
<organism evidence="1 2">
    <name type="scientific">Trichuris suis</name>
    <name type="common">pig whipworm</name>
    <dbReference type="NCBI Taxonomy" id="68888"/>
    <lineage>
        <taxon>Eukaryota</taxon>
        <taxon>Metazoa</taxon>
        <taxon>Ecdysozoa</taxon>
        <taxon>Nematoda</taxon>
        <taxon>Enoplea</taxon>
        <taxon>Dorylaimia</taxon>
        <taxon>Trichinellida</taxon>
        <taxon>Trichuridae</taxon>
        <taxon>Trichuris</taxon>
    </lineage>
</organism>